<accession>A0AC58U229</accession>
<dbReference type="Proteomes" id="UP000790787">
    <property type="component" value="Chromosome 24"/>
</dbReference>
<name>A0AC58U229_TOBAC</name>
<dbReference type="RefSeq" id="XP_075103510.1">
    <property type="nucleotide sequence ID" value="XM_075247409.1"/>
</dbReference>
<gene>
    <name evidence="2" type="primary">LOC142178081</name>
</gene>
<reference evidence="1" key="1">
    <citation type="journal article" date="2014" name="Nat. Commun.">
        <title>The tobacco genome sequence and its comparison with those of tomato and potato.</title>
        <authorList>
            <person name="Sierro N."/>
            <person name="Battey J.N."/>
            <person name="Ouadi S."/>
            <person name="Bakaher N."/>
            <person name="Bovet L."/>
            <person name="Willig A."/>
            <person name="Goepfert S."/>
            <person name="Peitsch M.C."/>
            <person name="Ivanov N.V."/>
        </authorList>
    </citation>
    <scope>NUCLEOTIDE SEQUENCE [LARGE SCALE GENOMIC DNA]</scope>
</reference>
<protein>
    <submittedName>
        <fullName evidence="2">Secreted RxLR effector protein 161-like</fullName>
    </submittedName>
</protein>
<proteinExistence type="predicted"/>
<keyword evidence="1" id="KW-1185">Reference proteome</keyword>
<evidence type="ECO:0000313" key="2">
    <source>
        <dbReference type="RefSeq" id="XP_075103510.1"/>
    </source>
</evidence>
<organism evidence="1 2">
    <name type="scientific">Nicotiana tabacum</name>
    <name type="common">Common tobacco</name>
    <dbReference type="NCBI Taxonomy" id="4097"/>
    <lineage>
        <taxon>Eukaryota</taxon>
        <taxon>Viridiplantae</taxon>
        <taxon>Streptophyta</taxon>
        <taxon>Embryophyta</taxon>
        <taxon>Tracheophyta</taxon>
        <taxon>Spermatophyta</taxon>
        <taxon>Magnoliopsida</taxon>
        <taxon>eudicotyledons</taxon>
        <taxon>Gunneridae</taxon>
        <taxon>Pentapetalae</taxon>
        <taxon>asterids</taxon>
        <taxon>lamiids</taxon>
        <taxon>Solanales</taxon>
        <taxon>Solanaceae</taxon>
        <taxon>Nicotianoideae</taxon>
        <taxon>Nicotianeae</taxon>
        <taxon>Nicotiana</taxon>
    </lineage>
</organism>
<evidence type="ECO:0000313" key="1">
    <source>
        <dbReference type="Proteomes" id="UP000790787"/>
    </source>
</evidence>
<reference evidence="2" key="2">
    <citation type="submission" date="2025-08" db="UniProtKB">
        <authorList>
            <consortium name="RefSeq"/>
        </authorList>
    </citation>
    <scope>IDENTIFICATION</scope>
    <source>
        <tissue evidence="2">Leaf</tissue>
    </source>
</reference>
<sequence length="167" mass="18642">MSNAKAIGTPMSPSTSLDKDEQGNPSTPKESHLTAVKRTIRYLIGTISHGLWYPRSNNFKLESFLDADLAGDKEDRKSTSGTCQLLGKSLISWNSKKQGSVALSTTEAEYITIGQCCAQLLWMSRQLGDYELFFKPIPIFCDNSSAICLSKYHVHHSRAKHKDIKHH</sequence>